<dbReference type="PANTHER" id="PTHR11280:SF6">
    <property type="entry name" value="GLUCOSAMINE-6-PHOSPHATE ISOMERASE NAGB"/>
    <property type="match status" value="1"/>
</dbReference>
<sequence>MQVLIFESKQELSKFVAEFVIAHIKKVFDQKNRSFVLATPTGGSVLDAYKELSELGRKNTDIDWKNVHTFALDEYCLRATNFTDSYKYFLKKNLLDNLPLPEENKNFLNYLADDLNQECKRYESKIEVLGNFDLFIGGIGRNGHIAFNEPPITKDSKCRIVELAHSTIEANKRFFNSTSEVPTRAMTIGFKIILKSKLILLIMNKFYVHFEVFLEIAVQQTLSLSYMALDLELGRQKKDCLL</sequence>
<dbReference type="AlphaFoldDB" id="A0A6P6YD14"/>
<evidence type="ECO:0000259" key="7">
    <source>
        <dbReference type="Pfam" id="PF01182"/>
    </source>
</evidence>
<dbReference type="Pfam" id="PF01182">
    <property type="entry name" value="Glucosamine_iso"/>
    <property type="match status" value="1"/>
</dbReference>
<dbReference type="SUPFAM" id="SSF100950">
    <property type="entry name" value="NagB/RpiA/CoA transferase-like"/>
    <property type="match status" value="1"/>
</dbReference>
<dbReference type="InterPro" id="IPR004547">
    <property type="entry name" value="Glucosamine6P_isomerase"/>
</dbReference>
<dbReference type="InterPro" id="IPR037171">
    <property type="entry name" value="NagB/RpiA_transferase-like"/>
</dbReference>
<dbReference type="KEGG" id="dpte:113796692"/>
<protein>
    <recommendedName>
        <fullName evidence="4">Glucosamine-6-phosphate deaminase</fullName>
        <ecNumber evidence="3">3.5.99.6</ecNumber>
    </recommendedName>
    <alternativeName>
        <fullName evidence="6">Glucosamine-6-phosphate isomerase</fullName>
    </alternativeName>
</protein>
<evidence type="ECO:0000313" key="8">
    <source>
        <dbReference type="Proteomes" id="UP000515146"/>
    </source>
</evidence>
<dbReference type="GO" id="GO:0005737">
    <property type="term" value="C:cytoplasm"/>
    <property type="evidence" value="ECO:0007669"/>
    <property type="project" value="TreeGrafter"/>
</dbReference>
<dbReference type="GO" id="GO:0006043">
    <property type="term" value="P:glucosamine catabolic process"/>
    <property type="evidence" value="ECO:0007669"/>
    <property type="project" value="TreeGrafter"/>
</dbReference>
<dbReference type="GO" id="GO:0042802">
    <property type="term" value="F:identical protein binding"/>
    <property type="evidence" value="ECO:0007669"/>
    <property type="project" value="TreeGrafter"/>
</dbReference>
<evidence type="ECO:0000256" key="5">
    <source>
        <dbReference type="ARBA" id="ARBA00049961"/>
    </source>
</evidence>
<dbReference type="EC" id="3.5.99.6" evidence="3"/>
<dbReference type="InterPro" id="IPR006148">
    <property type="entry name" value="Glc/Gal-6P_isomerase"/>
</dbReference>
<dbReference type="GO" id="GO:0005975">
    <property type="term" value="P:carbohydrate metabolic process"/>
    <property type="evidence" value="ECO:0007669"/>
    <property type="project" value="InterPro"/>
</dbReference>
<evidence type="ECO:0000256" key="2">
    <source>
        <dbReference type="ARBA" id="ARBA00011643"/>
    </source>
</evidence>
<evidence type="ECO:0000256" key="6">
    <source>
        <dbReference type="ARBA" id="ARBA00050047"/>
    </source>
</evidence>
<organism evidence="8 9">
    <name type="scientific">Dermatophagoides pteronyssinus</name>
    <name type="common">European house dust mite</name>
    <dbReference type="NCBI Taxonomy" id="6956"/>
    <lineage>
        <taxon>Eukaryota</taxon>
        <taxon>Metazoa</taxon>
        <taxon>Ecdysozoa</taxon>
        <taxon>Arthropoda</taxon>
        <taxon>Chelicerata</taxon>
        <taxon>Arachnida</taxon>
        <taxon>Acari</taxon>
        <taxon>Acariformes</taxon>
        <taxon>Sarcoptiformes</taxon>
        <taxon>Astigmata</taxon>
        <taxon>Psoroptidia</taxon>
        <taxon>Analgoidea</taxon>
        <taxon>Pyroglyphidae</taxon>
        <taxon>Dermatophagoidinae</taxon>
        <taxon>Dermatophagoides</taxon>
    </lineage>
</organism>
<keyword evidence="8" id="KW-1185">Reference proteome</keyword>
<dbReference type="GO" id="GO:0004342">
    <property type="term" value="F:glucosamine-6-phosphate deaminase activity"/>
    <property type="evidence" value="ECO:0007669"/>
    <property type="project" value="UniProtKB-EC"/>
</dbReference>
<dbReference type="OrthoDB" id="7663298at2759"/>
<accession>A0A6P6YD14</accession>
<feature type="domain" description="Glucosamine/galactosamine-6-phosphate isomerase" evidence="7">
    <location>
        <begin position="8"/>
        <end position="154"/>
    </location>
</feature>
<name>A0A6P6YD14_DERPT</name>
<dbReference type="RefSeq" id="XP_027202796.1">
    <property type="nucleotide sequence ID" value="XM_027346995.1"/>
</dbReference>
<comment type="similarity">
    <text evidence="1">Belongs to the glucosamine/galactosamine-6-phosphate isomerase family.</text>
</comment>
<dbReference type="PANTHER" id="PTHR11280">
    <property type="entry name" value="GLUCOSAMINE-6-PHOSPHATE ISOMERASE"/>
    <property type="match status" value="1"/>
</dbReference>
<evidence type="ECO:0000256" key="1">
    <source>
        <dbReference type="ARBA" id="ARBA00005526"/>
    </source>
</evidence>
<comment type="subunit">
    <text evidence="2">Homohexamer.</text>
</comment>
<evidence type="ECO:0000256" key="3">
    <source>
        <dbReference type="ARBA" id="ARBA00012680"/>
    </source>
</evidence>
<evidence type="ECO:0000313" key="9">
    <source>
        <dbReference type="RefSeq" id="XP_027202796.1"/>
    </source>
</evidence>
<dbReference type="GO" id="GO:0019262">
    <property type="term" value="P:N-acetylneuraminate catabolic process"/>
    <property type="evidence" value="ECO:0007669"/>
    <property type="project" value="TreeGrafter"/>
</dbReference>
<evidence type="ECO:0000256" key="4">
    <source>
        <dbReference type="ARBA" id="ARBA00017067"/>
    </source>
</evidence>
<comment type="function">
    <text evidence="5">Catalyzes the reversible conversion of alpha-D-glucosamine 6-phosphate (GlcN-6P) into beta-D-fructose 6-phosphate (Fru-6P) and ammonium ion, a regulatory reaction step in de novo uridine diphosphate-N-acetyl-alpha-D-glucosamine (UDP-GlcNAc) biosynthesis via hexosamine pathway.</text>
</comment>
<dbReference type="GO" id="GO:0006046">
    <property type="term" value="P:N-acetylglucosamine catabolic process"/>
    <property type="evidence" value="ECO:0007669"/>
    <property type="project" value="TreeGrafter"/>
</dbReference>
<dbReference type="CDD" id="cd01399">
    <property type="entry name" value="GlcN6P_deaminase"/>
    <property type="match status" value="1"/>
</dbReference>
<dbReference type="Gene3D" id="3.40.50.1360">
    <property type="match status" value="1"/>
</dbReference>
<reference evidence="9" key="1">
    <citation type="submission" date="2025-08" db="UniProtKB">
        <authorList>
            <consortium name="RefSeq"/>
        </authorList>
    </citation>
    <scope>IDENTIFICATION</scope>
    <source>
        <strain evidence="9">Airmid</strain>
    </source>
</reference>
<proteinExistence type="inferred from homology"/>
<gene>
    <name evidence="9" type="primary">LOC113796692</name>
</gene>
<dbReference type="InParanoid" id="A0A6P6YD14"/>
<dbReference type="Proteomes" id="UP000515146">
    <property type="component" value="Unplaced"/>
</dbReference>